<comment type="pathway">
    <text evidence="1">Protein modification; protein neddylation.</text>
</comment>
<dbReference type="OMA" id="VMQYAKR"/>
<dbReference type="Gene3D" id="3.10.110.10">
    <property type="entry name" value="Ubiquitin Conjugating Enzyme"/>
    <property type="match status" value="1"/>
</dbReference>
<evidence type="ECO:0000256" key="6">
    <source>
        <dbReference type="ARBA" id="ARBA00043698"/>
    </source>
</evidence>
<protein>
    <recommendedName>
        <fullName evidence="7">E2 NEDD8-conjugating enzyme</fullName>
        <ecNumber evidence="7">2.3.2.34</ecNumber>
    </recommendedName>
</protein>
<dbReference type="FunCoup" id="G0NVQ5">
    <property type="interactions" value="2119"/>
</dbReference>
<dbReference type="eggNOG" id="KOG0420">
    <property type="taxonomic scope" value="Eukaryota"/>
</dbReference>
<evidence type="ECO:0000259" key="10">
    <source>
        <dbReference type="PROSITE" id="PS50127"/>
    </source>
</evidence>
<dbReference type="InParanoid" id="G0NVQ5"/>
<dbReference type="GO" id="GO:0005524">
    <property type="term" value="F:ATP binding"/>
    <property type="evidence" value="ECO:0007669"/>
    <property type="project" value="UniProtKB-UniRule"/>
</dbReference>
<keyword evidence="4 9" id="KW-0833">Ubl conjugation pathway</keyword>
<dbReference type="PANTHER" id="PTHR24067">
    <property type="entry name" value="UBIQUITIN-CONJUGATING ENZYME E2"/>
    <property type="match status" value="1"/>
</dbReference>
<dbReference type="STRING" id="135651.G0NVQ5"/>
<feature type="domain" description="UBC core" evidence="10">
    <location>
        <begin position="24"/>
        <end position="178"/>
    </location>
</feature>
<evidence type="ECO:0000256" key="3">
    <source>
        <dbReference type="ARBA" id="ARBA00022741"/>
    </source>
</evidence>
<evidence type="ECO:0000256" key="5">
    <source>
        <dbReference type="ARBA" id="ARBA00022840"/>
    </source>
</evidence>
<gene>
    <name evidence="11" type="ORF">CAEBREN_11990</name>
</gene>
<sequence length="178" mass="20840">MFNLQKRIQGNDDDGHYMKTRIAVRDKLLAQEMKDLESSLRQQKLWNIQVPSTSRLHELDLTVTPQEGIYKGGTFRFKITVPPEYNNTPPVVKCLTRVWHPNINEDGSICLSILRQNSLDQFGWRPTRNLLEVVHGLVALFTDLIDFDDALNIQAAQQWTQNREAFKHRAREYIQRYC</sequence>
<evidence type="ECO:0000313" key="12">
    <source>
        <dbReference type="Proteomes" id="UP000008068"/>
    </source>
</evidence>
<dbReference type="InterPro" id="IPR050113">
    <property type="entry name" value="Ub_conjugating_enzyme"/>
</dbReference>
<dbReference type="EC" id="2.3.2.34" evidence="7"/>
<dbReference type="SMART" id="SM00212">
    <property type="entry name" value="UBCc"/>
    <property type="match status" value="1"/>
</dbReference>
<evidence type="ECO:0000256" key="9">
    <source>
        <dbReference type="RuleBase" id="RU362109"/>
    </source>
</evidence>
<proteinExistence type="inferred from homology"/>
<evidence type="ECO:0000256" key="1">
    <source>
        <dbReference type="ARBA" id="ARBA00005032"/>
    </source>
</evidence>
<dbReference type="CDD" id="cd23794">
    <property type="entry name" value="UBCc_UBE2F_UBE2M"/>
    <property type="match status" value="1"/>
</dbReference>
<organism evidence="12">
    <name type="scientific">Caenorhabditis brenneri</name>
    <name type="common">Nematode worm</name>
    <dbReference type="NCBI Taxonomy" id="135651"/>
    <lineage>
        <taxon>Eukaryota</taxon>
        <taxon>Metazoa</taxon>
        <taxon>Ecdysozoa</taxon>
        <taxon>Nematoda</taxon>
        <taxon>Chromadorea</taxon>
        <taxon>Rhabditida</taxon>
        <taxon>Rhabditina</taxon>
        <taxon>Rhabditomorpha</taxon>
        <taxon>Rhabditoidea</taxon>
        <taxon>Rhabditidae</taxon>
        <taxon>Peloderinae</taxon>
        <taxon>Caenorhabditis</taxon>
    </lineage>
</organism>
<reference evidence="12" key="1">
    <citation type="submission" date="2011-07" db="EMBL/GenBank/DDBJ databases">
        <authorList>
            <consortium name="Caenorhabditis brenneri Sequencing and Analysis Consortium"/>
            <person name="Wilson R.K."/>
        </authorList>
    </citation>
    <scope>NUCLEOTIDE SEQUENCE [LARGE SCALE GENOMIC DNA]</scope>
    <source>
        <strain evidence="12">PB2801</strain>
    </source>
</reference>
<dbReference type="EMBL" id="GL379958">
    <property type="protein sequence ID" value="EGT38470.1"/>
    <property type="molecule type" value="Genomic_DNA"/>
</dbReference>
<dbReference type="InterPro" id="IPR000608">
    <property type="entry name" value="UBC"/>
</dbReference>
<evidence type="ECO:0000313" key="11">
    <source>
        <dbReference type="EMBL" id="EGT38470.1"/>
    </source>
</evidence>
<dbReference type="AlphaFoldDB" id="G0NVQ5"/>
<dbReference type="Pfam" id="PF00179">
    <property type="entry name" value="UQ_con"/>
    <property type="match status" value="1"/>
</dbReference>
<dbReference type="HOGENOM" id="CLU_030988_6_4_1"/>
<comment type="similarity">
    <text evidence="9">Belongs to the ubiquitin-conjugating enzyme family.</text>
</comment>
<keyword evidence="2" id="KW-0808">Transferase</keyword>
<dbReference type="OrthoDB" id="10249039at2759"/>
<evidence type="ECO:0000256" key="2">
    <source>
        <dbReference type="ARBA" id="ARBA00022679"/>
    </source>
</evidence>
<dbReference type="FunFam" id="3.10.110.10:FF:000033">
    <property type="entry name" value="NEDD8-conjugating enzyme UBE2F"/>
    <property type="match status" value="1"/>
</dbReference>
<evidence type="ECO:0000256" key="8">
    <source>
        <dbReference type="PROSITE-ProRule" id="PRU10133"/>
    </source>
</evidence>
<name>G0NVQ5_CAEBE</name>
<keyword evidence="12" id="KW-1185">Reference proteome</keyword>
<dbReference type="InterPro" id="IPR016135">
    <property type="entry name" value="UBQ-conjugating_enzyme/RWD"/>
</dbReference>
<dbReference type="GO" id="GO:0061654">
    <property type="term" value="F:NEDD8 conjugating enzyme activity"/>
    <property type="evidence" value="ECO:0007669"/>
    <property type="project" value="UniProtKB-EC"/>
</dbReference>
<evidence type="ECO:0000256" key="4">
    <source>
        <dbReference type="ARBA" id="ARBA00022786"/>
    </source>
</evidence>
<feature type="active site" description="Glycyl thioester intermediate" evidence="8">
    <location>
        <position position="110"/>
    </location>
</feature>
<comment type="catalytic activity">
    <reaction evidence="6">
        <text>[E1 NEDD8-activating enzyme]-S-[NEDD8 protein]-yl-L-cysteine + [E2 NEDD8-conjugating enzyme]-L-cysteine = [E1 NEDD8-activating enzyme]-L-cysteine + [E2 NEDD8-conjugating enzyme]-S-[NEDD8-protein]-yl-L-cysteine.</text>
        <dbReference type="EC" id="2.3.2.34"/>
    </reaction>
</comment>
<dbReference type="Proteomes" id="UP000008068">
    <property type="component" value="Unassembled WGS sequence"/>
</dbReference>
<dbReference type="GO" id="GO:0045116">
    <property type="term" value="P:protein neddylation"/>
    <property type="evidence" value="ECO:0007669"/>
    <property type="project" value="UniProtKB-ARBA"/>
</dbReference>
<evidence type="ECO:0000256" key="7">
    <source>
        <dbReference type="ARBA" id="ARBA00044047"/>
    </source>
</evidence>
<keyword evidence="5 9" id="KW-0067">ATP-binding</keyword>
<dbReference type="InterPro" id="IPR023313">
    <property type="entry name" value="UBQ-conjugating_AS"/>
</dbReference>
<keyword evidence="3 9" id="KW-0547">Nucleotide-binding</keyword>
<dbReference type="PROSITE" id="PS50127">
    <property type="entry name" value="UBC_2"/>
    <property type="match status" value="1"/>
</dbReference>
<dbReference type="SUPFAM" id="SSF54495">
    <property type="entry name" value="UBC-like"/>
    <property type="match status" value="1"/>
</dbReference>
<dbReference type="PROSITE" id="PS00183">
    <property type="entry name" value="UBC_1"/>
    <property type="match status" value="1"/>
</dbReference>
<accession>G0NVQ5</accession>